<accession>A0A6C0ARY4</accession>
<organism evidence="1">
    <name type="scientific">viral metagenome</name>
    <dbReference type="NCBI Taxonomy" id="1070528"/>
    <lineage>
        <taxon>unclassified sequences</taxon>
        <taxon>metagenomes</taxon>
        <taxon>organismal metagenomes</taxon>
    </lineage>
</organism>
<sequence length="75" mass="8747">MPPLVLVRDLELNSIYADSKTDIVIGRLKDKTIHSYYGMHKEPIFCLVFENDENDKLTTMFCDWTDTFYAVAEPK</sequence>
<proteinExistence type="predicted"/>
<evidence type="ECO:0000313" key="1">
    <source>
        <dbReference type="EMBL" id="QHS82554.1"/>
    </source>
</evidence>
<protein>
    <submittedName>
        <fullName evidence="1">Uncharacterized protein</fullName>
    </submittedName>
</protein>
<name>A0A6C0ARY4_9ZZZZ</name>
<dbReference type="EMBL" id="MN740803">
    <property type="protein sequence ID" value="QHS82554.1"/>
    <property type="molecule type" value="Genomic_DNA"/>
</dbReference>
<dbReference type="AlphaFoldDB" id="A0A6C0ARY4"/>
<reference evidence="1" key="1">
    <citation type="journal article" date="2020" name="Nature">
        <title>Giant virus diversity and host interactions through global metagenomics.</title>
        <authorList>
            <person name="Schulz F."/>
            <person name="Roux S."/>
            <person name="Paez-Espino D."/>
            <person name="Jungbluth S."/>
            <person name="Walsh D.A."/>
            <person name="Denef V.J."/>
            <person name="McMahon K.D."/>
            <person name="Konstantinidis K.T."/>
            <person name="Eloe-Fadrosh E.A."/>
            <person name="Kyrpides N.C."/>
            <person name="Woyke T."/>
        </authorList>
    </citation>
    <scope>NUCLEOTIDE SEQUENCE</scope>
    <source>
        <strain evidence="1">GVMAG-S-1101171-111</strain>
    </source>
</reference>